<dbReference type="OrthoDB" id="1550902at2"/>
<evidence type="ECO:0000313" key="2">
    <source>
        <dbReference type="Proteomes" id="UP000219374"/>
    </source>
</evidence>
<keyword evidence="2" id="KW-1185">Reference proteome</keyword>
<reference evidence="1 2" key="1">
    <citation type="submission" date="2017-09" db="EMBL/GenBank/DDBJ databases">
        <authorList>
            <person name="Ehlers B."/>
            <person name="Leendertz F.H."/>
        </authorList>
    </citation>
    <scope>NUCLEOTIDE SEQUENCE [LARGE SCALE GENOMIC DNA]</scope>
    <source>
        <strain evidence="1 2">CGMCC 1.10978</strain>
    </source>
</reference>
<dbReference type="InterPro" id="IPR016912">
    <property type="entry name" value="Phage_P2_GpU"/>
</dbReference>
<evidence type="ECO:0008006" key="3">
    <source>
        <dbReference type="Google" id="ProtNLM"/>
    </source>
</evidence>
<name>A0A286D4Q1_9GAMM</name>
<dbReference type="AlphaFoldDB" id="A0A286D4Q1"/>
<sequence length="135" mass="14470">MLMALGTFVFSLPQLAYQQLERSLSWRHAASERIGARAAHQYVGPGEETIELSGIVAPEFTGKPASLALLRQLAGEGRPLALVTGTGEVLGAFVITSQRETQTLQFDDGTPRRIEFQLTLLRTDDAQSANTGGGA</sequence>
<accession>A0A286D4Q1</accession>
<dbReference type="PIRSF" id="PIRSF029208">
    <property type="entry name" value="Phage_tail_GPU"/>
    <property type="match status" value="1"/>
</dbReference>
<dbReference type="RefSeq" id="WP_097121255.1">
    <property type="nucleotide sequence ID" value="NZ_OCND01000002.1"/>
</dbReference>
<dbReference type="Proteomes" id="UP000219374">
    <property type="component" value="Unassembled WGS sequence"/>
</dbReference>
<organism evidence="1 2">
    <name type="scientific">Pseudoxanthomonas wuyuanensis</name>
    <dbReference type="NCBI Taxonomy" id="1073196"/>
    <lineage>
        <taxon>Bacteria</taxon>
        <taxon>Pseudomonadati</taxon>
        <taxon>Pseudomonadota</taxon>
        <taxon>Gammaproteobacteria</taxon>
        <taxon>Lysobacterales</taxon>
        <taxon>Lysobacteraceae</taxon>
        <taxon>Pseudoxanthomonas</taxon>
    </lineage>
</organism>
<dbReference type="Pfam" id="PF06995">
    <property type="entry name" value="Phage_P2_GpU"/>
    <property type="match status" value="1"/>
</dbReference>
<evidence type="ECO:0000313" key="1">
    <source>
        <dbReference type="EMBL" id="SOD53650.1"/>
    </source>
</evidence>
<dbReference type="EMBL" id="OCND01000002">
    <property type="protein sequence ID" value="SOD53650.1"/>
    <property type="molecule type" value="Genomic_DNA"/>
</dbReference>
<proteinExistence type="predicted"/>
<protein>
    <recommendedName>
        <fullName evidence="3">Phage protein U</fullName>
    </recommendedName>
</protein>
<gene>
    <name evidence="1" type="ORF">SAMN06296416_102519</name>
</gene>
<dbReference type="InterPro" id="IPR009734">
    <property type="entry name" value="Myoviridae_GpU"/>
</dbReference>